<sequence>MCLMHWWRITRYNSTRRVLIRPQNATVARHIRRRSRVAAARSPQPVVTNAIALSTREISEFGHFRNCLL</sequence>
<dbReference type="EMBL" id="QBLH01000406">
    <property type="protein sequence ID" value="TGZ55828.1"/>
    <property type="molecule type" value="Genomic_DNA"/>
</dbReference>
<gene>
    <name evidence="1" type="ORF">DBV15_09352</name>
</gene>
<organism evidence="1 2">
    <name type="scientific">Temnothorax longispinosus</name>
    <dbReference type="NCBI Taxonomy" id="300112"/>
    <lineage>
        <taxon>Eukaryota</taxon>
        <taxon>Metazoa</taxon>
        <taxon>Ecdysozoa</taxon>
        <taxon>Arthropoda</taxon>
        <taxon>Hexapoda</taxon>
        <taxon>Insecta</taxon>
        <taxon>Pterygota</taxon>
        <taxon>Neoptera</taxon>
        <taxon>Endopterygota</taxon>
        <taxon>Hymenoptera</taxon>
        <taxon>Apocrita</taxon>
        <taxon>Aculeata</taxon>
        <taxon>Formicoidea</taxon>
        <taxon>Formicidae</taxon>
        <taxon>Myrmicinae</taxon>
        <taxon>Temnothorax</taxon>
    </lineage>
</organism>
<evidence type="ECO:0000313" key="2">
    <source>
        <dbReference type="Proteomes" id="UP000310200"/>
    </source>
</evidence>
<evidence type="ECO:0000313" key="1">
    <source>
        <dbReference type="EMBL" id="TGZ55828.1"/>
    </source>
</evidence>
<dbReference type="AlphaFoldDB" id="A0A4S2L5G7"/>
<protein>
    <submittedName>
        <fullName evidence="1">Uncharacterized protein</fullName>
    </submittedName>
</protein>
<accession>A0A4S2L5G7</accession>
<keyword evidence="2" id="KW-1185">Reference proteome</keyword>
<name>A0A4S2L5G7_9HYME</name>
<comment type="caution">
    <text evidence="1">The sequence shown here is derived from an EMBL/GenBank/DDBJ whole genome shotgun (WGS) entry which is preliminary data.</text>
</comment>
<proteinExistence type="predicted"/>
<reference evidence="1 2" key="1">
    <citation type="journal article" date="2019" name="Philos. Trans. R. Soc. Lond., B, Biol. Sci.">
        <title>Ant behaviour and brain gene expression of defending hosts depend on the ecological success of the intruding social parasite.</title>
        <authorList>
            <person name="Kaur R."/>
            <person name="Stoldt M."/>
            <person name="Jongepier E."/>
            <person name="Feldmeyer B."/>
            <person name="Menzel F."/>
            <person name="Bornberg-Bauer E."/>
            <person name="Foitzik S."/>
        </authorList>
    </citation>
    <scope>NUCLEOTIDE SEQUENCE [LARGE SCALE GENOMIC DNA]</scope>
    <source>
        <tissue evidence="1">Whole body</tissue>
    </source>
</reference>
<dbReference type="Proteomes" id="UP000310200">
    <property type="component" value="Unassembled WGS sequence"/>
</dbReference>